<evidence type="ECO:0000313" key="3">
    <source>
        <dbReference type="Proteomes" id="UP000177190"/>
    </source>
</evidence>
<gene>
    <name evidence="2" type="ORF">A2812_01710</name>
</gene>
<proteinExistence type="predicted"/>
<keyword evidence="1" id="KW-0175">Coiled coil</keyword>
<feature type="coiled-coil region" evidence="1">
    <location>
        <begin position="19"/>
        <end position="55"/>
    </location>
</feature>
<sequence>MESRFGMFNLEHFVSYLSNRIAQKKNEFAEETVENANKELEVDEEEKDIEELFNDADEIVLGNYEKRGVGYLHSIRRFFNNENVDSMEVVPFSWSSFYHSGFVAIVASVVGLPREKPIGKIEVEKGGFNFGDEAGDNGYEVIRVRFNKQVELKDGKVIHPGLVEYRRECSDGVQYHDLFRRDYEFRLNVPFLRRLPGMKRRVDLTAMLPREAFS</sequence>
<dbReference type="EMBL" id="MHOM01000002">
    <property type="protein sequence ID" value="OGZ65661.1"/>
    <property type="molecule type" value="Genomic_DNA"/>
</dbReference>
<accession>A0A1G2HTV5</accession>
<evidence type="ECO:0000256" key="1">
    <source>
        <dbReference type="SAM" id="Coils"/>
    </source>
</evidence>
<reference evidence="2 3" key="1">
    <citation type="journal article" date="2016" name="Nat. Commun.">
        <title>Thousands of microbial genomes shed light on interconnected biogeochemical processes in an aquifer system.</title>
        <authorList>
            <person name="Anantharaman K."/>
            <person name="Brown C.T."/>
            <person name="Hug L.A."/>
            <person name="Sharon I."/>
            <person name="Castelle C.J."/>
            <person name="Probst A.J."/>
            <person name="Thomas B.C."/>
            <person name="Singh A."/>
            <person name="Wilkins M.J."/>
            <person name="Karaoz U."/>
            <person name="Brodie E.L."/>
            <person name="Williams K.H."/>
            <person name="Hubbard S.S."/>
            <person name="Banfield J.F."/>
        </authorList>
    </citation>
    <scope>NUCLEOTIDE SEQUENCE [LARGE SCALE GENOMIC DNA]</scope>
</reference>
<comment type="caution">
    <text evidence="2">The sequence shown here is derived from an EMBL/GenBank/DDBJ whole genome shotgun (WGS) entry which is preliminary data.</text>
</comment>
<dbReference type="Proteomes" id="UP000177190">
    <property type="component" value="Unassembled WGS sequence"/>
</dbReference>
<name>A0A1G2HTV5_9BACT</name>
<dbReference type="AlphaFoldDB" id="A0A1G2HTV5"/>
<protein>
    <submittedName>
        <fullName evidence="2">Uncharacterized protein</fullName>
    </submittedName>
</protein>
<organism evidence="2 3">
    <name type="scientific">Candidatus Staskawiczbacteria bacterium RIFCSPHIGHO2_01_FULL_36_16</name>
    <dbReference type="NCBI Taxonomy" id="1802200"/>
    <lineage>
        <taxon>Bacteria</taxon>
        <taxon>Candidatus Staskawicziibacteriota</taxon>
    </lineage>
</organism>
<evidence type="ECO:0000313" key="2">
    <source>
        <dbReference type="EMBL" id="OGZ65661.1"/>
    </source>
</evidence>